<dbReference type="Proteomes" id="UP000777438">
    <property type="component" value="Unassembled WGS sequence"/>
</dbReference>
<name>A0A9P8VUK4_9HYPO</name>
<dbReference type="Gene3D" id="2.130.10.10">
    <property type="entry name" value="YVTN repeat-like/Quinoprotein amine dehydrogenase"/>
    <property type="match status" value="1"/>
</dbReference>
<dbReference type="Pfam" id="PF00400">
    <property type="entry name" value="WD40"/>
    <property type="match status" value="1"/>
</dbReference>
<keyword evidence="2" id="KW-0677">Repeat</keyword>
<evidence type="ECO:0000256" key="3">
    <source>
        <dbReference type="PROSITE-ProRule" id="PRU00221"/>
    </source>
</evidence>
<dbReference type="InterPro" id="IPR001680">
    <property type="entry name" value="WD40_rpt"/>
</dbReference>
<reference evidence="4 5" key="1">
    <citation type="journal article" date="2021" name="Nat. Commun.">
        <title>Genetic determinants of endophytism in the Arabidopsis root mycobiome.</title>
        <authorList>
            <person name="Mesny F."/>
            <person name="Miyauchi S."/>
            <person name="Thiergart T."/>
            <person name="Pickel B."/>
            <person name="Atanasova L."/>
            <person name="Karlsson M."/>
            <person name="Huettel B."/>
            <person name="Barry K.W."/>
            <person name="Haridas S."/>
            <person name="Chen C."/>
            <person name="Bauer D."/>
            <person name="Andreopoulos W."/>
            <person name="Pangilinan J."/>
            <person name="LaButti K."/>
            <person name="Riley R."/>
            <person name="Lipzen A."/>
            <person name="Clum A."/>
            <person name="Drula E."/>
            <person name="Henrissat B."/>
            <person name="Kohler A."/>
            <person name="Grigoriev I.V."/>
            <person name="Martin F.M."/>
            <person name="Hacquard S."/>
        </authorList>
    </citation>
    <scope>NUCLEOTIDE SEQUENCE [LARGE SCALE GENOMIC DNA]</scope>
    <source>
        <strain evidence="4 5">MPI-CAGE-CH-0241</strain>
    </source>
</reference>
<keyword evidence="1 3" id="KW-0853">WD repeat</keyword>
<keyword evidence="5" id="KW-1185">Reference proteome</keyword>
<evidence type="ECO:0008006" key="6">
    <source>
        <dbReference type="Google" id="ProtNLM"/>
    </source>
</evidence>
<gene>
    <name evidence="4" type="ORF">B0T10DRAFT_414045</name>
</gene>
<evidence type="ECO:0000256" key="1">
    <source>
        <dbReference type="ARBA" id="ARBA00022574"/>
    </source>
</evidence>
<dbReference type="OrthoDB" id="5240432at2759"/>
<comment type="caution">
    <text evidence="4">The sequence shown here is derived from an EMBL/GenBank/DDBJ whole genome shotgun (WGS) entry which is preliminary data.</text>
</comment>
<dbReference type="PROSITE" id="PS50294">
    <property type="entry name" value="WD_REPEATS_REGION"/>
    <property type="match status" value="1"/>
</dbReference>
<dbReference type="InterPro" id="IPR015943">
    <property type="entry name" value="WD40/YVTN_repeat-like_dom_sf"/>
</dbReference>
<organism evidence="4 5">
    <name type="scientific">Thelonectria olida</name>
    <dbReference type="NCBI Taxonomy" id="1576542"/>
    <lineage>
        <taxon>Eukaryota</taxon>
        <taxon>Fungi</taxon>
        <taxon>Dikarya</taxon>
        <taxon>Ascomycota</taxon>
        <taxon>Pezizomycotina</taxon>
        <taxon>Sordariomycetes</taxon>
        <taxon>Hypocreomycetidae</taxon>
        <taxon>Hypocreales</taxon>
        <taxon>Nectriaceae</taxon>
        <taxon>Thelonectria</taxon>
    </lineage>
</organism>
<dbReference type="SMART" id="SM00320">
    <property type="entry name" value="WD40"/>
    <property type="match status" value="1"/>
</dbReference>
<evidence type="ECO:0000313" key="5">
    <source>
        <dbReference type="Proteomes" id="UP000777438"/>
    </source>
</evidence>
<protein>
    <recommendedName>
        <fullName evidence="6">WD40 repeat-like protein</fullName>
    </recommendedName>
</protein>
<accession>A0A9P8VUK4</accession>
<dbReference type="PROSITE" id="PS50082">
    <property type="entry name" value="WD_REPEATS_2"/>
    <property type="match status" value="1"/>
</dbReference>
<dbReference type="EMBL" id="JAGPYM010000032">
    <property type="protein sequence ID" value="KAH6876844.1"/>
    <property type="molecule type" value="Genomic_DNA"/>
</dbReference>
<evidence type="ECO:0000313" key="4">
    <source>
        <dbReference type="EMBL" id="KAH6876844.1"/>
    </source>
</evidence>
<dbReference type="SUPFAM" id="SSF50978">
    <property type="entry name" value="WD40 repeat-like"/>
    <property type="match status" value="1"/>
</dbReference>
<feature type="non-terminal residue" evidence="4">
    <location>
        <position position="1"/>
    </location>
</feature>
<feature type="repeat" description="WD" evidence="3">
    <location>
        <begin position="14"/>
        <end position="55"/>
    </location>
</feature>
<dbReference type="PANTHER" id="PTHR19848">
    <property type="entry name" value="WD40 REPEAT PROTEIN"/>
    <property type="match status" value="1"/>
</dbReference>
<evidence type="ECO:0000256" key="2">
    <source>
        <dbReference type="ARBA" id="ARBA00022737"/>
    </source>
</evidence>
<dbReference type="PANTHER" id="PTHR19848:SF8">
    <property type="entry name" value="F-BOX AND WD REPEAT DOMAIN CONTAINING 7"/>
    <property type="match status" value="1"/>
</dbReference>
<dbReference type="AlphaFoldDB" id="A0A9P8VUK4"/>
<proteinExistence type="predicted"/>
<dbReference type="InterPro" id="IPR036322">
    <property type="entry name" value="WD40_repeat_dom_sf"/>
</dbReference>
<sequence length="180" mass="19543">RIWRTDTGDCIQELKGHSRSARSVAFSHDSALVASASVDRTVRIWRTDAGDCVQAVHVGFASHVSFEPGNVRLLTDLGAITVHKPLVAEASVASTTPVMPNHIRDCRFGFGITGDGCWISWHGNNLLWLPVDFRPSCSTVLGSTIAIGCKSGRVIIVRFSIQELPELQHGVQFGTNCVSF</sequence>